<dbReference type="PANTHER" id="PTHR10605:SF30">
    <property type="entry name" value="BIFUNCTIONAL HEPARAN SULFATE N-DEACETYLASE_N-SULFOTRANSFERASE 1"/>
    <property type="match status" value="1"/>
</dbReference>
<keyword evidence="1 4" id="KW-0808">Transferase</keyword>
<sequence length="129" mass="14760">MPSQVNDSAVVLISSTTTTYPYPVTSSEIPVSLSCQTWEGAGLDQLPPTGFPHFHRFDPKKGFWCQLLEGGKTKCLGKSKGRKYPEMDLDSRAFLKEYYRDHNIELSKLLYKMGQTLPTWLREELQNTR</sequence>
<feature type="disulfide bond" evidence="3">
    <location>
        <begin position="65"/>
        <end position="75"/>
    </location>
</feature>
<feature type="binding site" evidence="2">
    <location>
        <begin position="80"/>
        <end position="84"/>
    </location>
    <ligand>
        <name>3'-phosphoadenylyl sulfate</name>
        <dbReference type="ChEBI" id="CHEBI:58339"/>
    </ligand>
</feature>
<evidence type="ECO:0000313" key="4">
    <source>
        <dbReference type="EMBL" id="KAB1280693.1"/>
    </source>
</evidence>
<organism evidence="4 5">
    <name type="scientific">Camelus dromedarius</name>
    <name type="common">Dromedary</name>
    <name type="synonym">Arabian camel</name>
    <dbReference type="NCBI Taxonomy" id="9838"/>
    <lineage>
        <taxon>Eukaryota</taxon>
        <taxon>Metazoa</taxon>
        <taxon>Chordata</taxon>
        <taxon>Craniata</taxon>
        <taxon>Vertebrata</taxon>
        <taxon>Euteleostomi</taxon>
        <taxon>Mammalia</taxon>
        <taxon>Eutheria</taxon>
        <taxon>Laurasiatheria</taxon>
        <taxon>Artiodactyla</taxon>
        <taxon>Tylopoda</taxon>
        <taxon>Camelidae</taxon>
        <taxon>Camelus</taxon>
    </lineage>
</organism>
<proteinExistence type="predicted"/>
<dbReference type="InterPro" id="IPR027417">
    <property type="entry name" value="P-loop_NTPase"/>
</dbReference>
<dbReference type="SUPFAM" id="SSF52540">
    <property type="entry name" value="P-loop containing nucleoside triphosphate hydrolases"/>
    <property type="match status" value="1"/>
</dbReference>
<evidence type="ECO:0000256" key="1">
    <source>
        <dbReference type="ARBA" id="ARBA00022679"/>
    </source>
</evidence>
<dbReference type="Proteomes" id="UP000299084">
    <property type="component" value="Unassembled WGS sequence"/>
</dbReference>
<dbReference type="GO" id="GO:0005794">
    <property type="term" value="C:Golgi apparatus"/>
    <property type="evidence" value="ECO:0007669"/>
    <property type="project" value="TreeGrafter"/>
</dbReference>
<keyword evidence="3" id="KW-1015">Disulfide bond</keyword>
<reference evidence="4 5" key="1">
    <citation type="journal article" date="2019" name="Mol. Ecol. Resour.">
        <title>Improving Illumina assemblies with Hi-C and long reads: an example with the North African dromedary.</title>
        <authorList>
            <person name="Elbers J.P."/>
            <person name="Rogers M.F."/>
            <person name="Perelman P.L."/>
            <person name="Proskuryakova A.A."/>
            <person name="Serdyukova N.A."/>
            <person name="Johnson W.E."/>
            <person name="Horin P."/>
            <person name="Corander J."/>
            <person name="Murphy D."/>
            <person name="Burger P.A."/>
        </authorList>
    </citation>
    <scope>NUCLEOTIDE SEQUENCE [LARGE SCALE GENOMIC DNA]</scope>
    <source>
        <strain evidence="4">Drom800</strain>
        <tissue evidence="4">Blood</tissue>
    </source>
</reference>
<dbReference type="GO" id="GO:0019213">
    <property type="term" value="F:deacetylase activity"/>
    <property type="evidence" value="ECO:0007669"/>
    <property type="project" value="TreeGrafter"/>
</dbReference>
<evidence type="ECO:0000256" key="2">
    <source>
        <dbReference type="PIRSR" id="PIRSR637359-2"/>
    </source>
</evidence>
<dbReference type="EMBL" id="JWIN03000003">
    <property type="protein sequence ID" value="KAB1280693.1"/>
    <property type="molecule type" value="Genomic_DNA"/>
</dbReference>
<comment type="caution">
    <text evidence="4">The sequence shown here is derived from an EMBL/GenBank/DDBJ whole genome shotgun (WGS) entry which is preliminary data.</text>
</comment>
<gene>
    <name evidence="4" type="ORF">Cadr_000004896</name>
</gene>
<evidence type="ECO:0000313" key="5">
    <source>
        <dbReference type="Proteomes" id="UP000299084"/>
    </source>
</evidence>
<dbReference type="GO" id="GO:0015016">
    <property type="term" value="F:heparan sulfate N-sulfotransferase activity"/>
    <property type="evidence" value="ECO:0007669"/>
    <property type="project" value="TreeGrafter"/>
</dbReference>
<evidence type="ECO:0000256" key="3">
    <source>
        <dbReference type="PIRSR" id="PIRSR637359-3"/>
    </source>
</evidence>
<dbReference type="InterPro" id="IPR037359">
    <property type="entry name" value="NST/OST"/>
</dbReference>
<accession>A0A5N4EB13</accession>
<name>A0A5N4EB13_CAMDR</name>
<dbReference type="AlphaFoldDB" id="A0A5N4EB13"/>
<feature type="binding site" evidence="2">
    <location>
        <position position="64"/>
    </location>
    <ligand>
        <name>3'-phosphoadenylyl sulfate</name>
        <dbReference type="ChEBI" id="CHEBI:58339"/>
    </ligand>
</feature>
<dbReference type="Gene3D" id="3.40.50.300">
    <property type="entry name" value="P-loop containing nucleotide triphosphate hydrolases"/>
    <property type="match status" value="1"/>
</dbReference>
<dbReference type="PANTHER" id="PTHR10605">
    <property type="entry name" value="HEPARAN SULFATE SULFOTRANSFERASE"/>
    <property type="match status" value="1"/>
</dbReference>
<keyword evidence="5" id="KW-1185">Reference proteome</keyword>
<protein>
    <submittedName>
        <fullName evidence="4">Bifunctional heparan sulfate N-deacetylase/N-sulfotransferase 1</fullName>
    </submittedName>
</protein>